<feature type="chain" id="PRO_5045292350" evidence="1">
    <location>
        <begin position="24"/>
        <end position="193"/>
    </location>
</feature>
<evidence type="ECO:0000313" key="4">
    <source>
        <dbReference type="Proteomes" id="UP001247805"/>
    </source>
</evidence>
<feature type="domain" description="ABC-type transport auxiliary lipoprotein component" evidence="2">
    <location>
        <begin position="26"/>
        <end position="184"/>
    </location>
</feature>
<dbReference type="InterPro" id="IPR005586">
    <property type="entry name" value="ABC_trans_aux"/>
</dbReference>
<dbReference type="SUPFAM" id="SSF159594">
    <property type="entry name" value="XCC0632-like"/>
    <property type="match status" value="1"/>
</dbReference>
<organism evidence="3 4">
    <name type="scientific">Paraglaciecola aquimarina</name>
    <dbReference type="NCBI Taxonomy" id="1235557"/>
    <lineage>
        <taxon>Bacteria</taxon>
        <taxon>Pseudomonadati</taxon>
        <taxon>Pseudomonadota</taxon>
        <taxon>Gammaproteobacteria</taxon>
        <taxon>Alteromonadales</taxon>
        <taxon>Alteromonadaceae</taxon>
        <taxon>Paraglaciecola</taxon>
    </lineage>
</organism>
<feature type="signal peptide" evidence="1">
    <location>
        <begin position="1"/>
        <end position="23"/>
    </location>
</feature>
<dbReference type="PROSITE" id="PS51257">
    <property type="entry name" value="PROKAR_LIPOPROTEIN"/>
    <property type="match status" value="1"/>
</dbReference>
<sequence>MKTLLTLLCACLLCACSSAPLHVHYYHLDMAQKPNNALEQSASETVLVLPIELAEYLQSSSLVMQIEQHQLYYSSNHMWAEQLSTGIYKSLLADLNSRGIAYFISNKTPQHKLANTHLKLIINHFHSTDTSKVLAAGRYSLFKKNHKQGMITKPFYFELELHKDGYAHSVQQLRNLITLIAEQIKAESGALLK</sequence>
<evidence type="ECO:0000256" key="1">
    <source>
        <dbReference type="SAM" id="SignalP"/>
    </source>
</evidence>
<reference evidence="3 4" key="1">
    <citation type="submission" date="2023-10" db="EMBL/GenBank/DDBJ databases">
        <title>Glaciecola aquimarina strain GGW-M5 nov., isolated from a coastal seawater.</title>
        <authorList>
            <person name="Bayburt H."/>
            <person name="Kim J.M."/>
            <person name="Choi B.J."/>
            <person name="Jeon C.O."/>
        </authorList>
    </citation>
    <scope>NUCLEOTIDE SEQUENCE [LARGE SCALE GENOMIC DNA]</scope>
    <source>
        <strain evidence="3 4">KCTC 32108</strain>
    </source>
</reference>
<keyword evidence="3" id="KW-0449">Lipoprotein</keyword>
<proteinExistence type="predicted"/>
<comment type="caution">
    <text evidence="3">The sequence shown here is derived from an EMBL/GenBank/DDBJ whole genome shotgun (WGS) entry which is preliminary data.</text>
</comment>
<dbReference type="Pfam" id="PF03886">
    <property type="entry name" value="ABC_trans_aux"/>
    <property type="match status" value="1"/>
</dbReference>
<accession>A0ABU3SXJ2</accession>
<dbReference type="Gene3D" id="3.40.50.10610">
    <property type="entry name" value="ABC-type transport auxiliary lipoprotein component"/>
    <property type="match status" value="1"/>
</dbReference>
<gene>
    <name evidence="3" type="ORF">RS130_13115</name>
</gene>
<dbReference type="RefSeq" id="WP_316026310.1">
    <property type="nucleotide sequence ID" value="NZ_JAWDIO010000002.1"/>
</dbReference>
<evidence type="ECO:0000259" key="2">
    <source>
        <dbReference type="Pfam" id="PF03886"/>
    </source>
</evidence>
<keyword evidence="1" id="KW-0732">Signal</keyword>
<dbReference type="EMBL" id="JAWDIO010000002">
    <property type="protein sequence ID" value="MDU0354730.1"/>
    <property type="molecule type" value="Genomic_DNA"/>
</dbReference>
<keyword evidence="4" id="KW-1185">Reference proteome</keyword>
<protein>
    <submittedName>
        <fullName evidence="3">ABC-type transport auxiliary lipoprotein family protein</fullName>
    </submittedName>
</protein>
<dbReference type="Proteomes" id="UP001247805">
    <property type="component" value="Unassembled WGS sequence"/>
</dbReference>
<name>A0ABU3SXJ2_9ALTE</name>
<evidence type="ECO:0000313" key="3">
    <source>
        <dbReference type="EMBL" id="MDU0354730.1"/>
    </source>
</evidence>